<evidence type="ECO:0000256" key="3">
    <source>
        <dbReference type="ARBA" id="ARBA00023125"/>
    </source>
</evidence>
<organism evidence="8">
    <name type="scientific">Ananas comosus var. bracteatus</name>
    <name type="common">red pineapple</name>
    <dbReference type="NCBI Taxonomy" id="296719"/>
    <lineage>
        <taxon>Eukaryota</taxon>
        <taxon>Viridiplantae</taxon>
        <taxon>Streptophyta</taxon>
        <taxon>Embryophyta</taxon>
        <taxon>Tracheophyta</taxon>
        <taxon>Spermatophyta</taxon>
        <taxon>Magnoliopsida</taxon>
        <taxon>Liliopsida</taxon>
        <taxon>Poales</taxon>
        <taxon>Bromeliaceae</taxon>
        <taxon>Bromelioideae</taxon>
        <taxon>Ananas</taxon>
    </lineage>
</organism>
<protein>
    <recommendedName>
        <fullName evidence="7">WRKY domain-containing protein</fullName>
    </recommendedName>
</protein>
<sequence length="211" mass="23776">MSLRVPKLKSKNDVSRDSSLLDILPAAELAVAEDVRDLVDLARRQCWRSTSAPDPAENAHRSEVLKLIREIEMEIVPDRACLAAIFEPEIEKEGGGRVRDQGAEGRHEEQPPEVGGGRLVMPEDGYEWKKYGQKYIRNIQMIRSYFKCRNNRCNAKKRVEWIPSNPTNNIRIVYDGQHSHGAPSGSDQASSSANQYDLSNQVFGRSNNEPS</sequence>
<dbReference type="GO" id="GO:0003700">
    <property type="term" value="F:DNA-binding transcription factor activity"/>
    <property type="evidence" value="ECO:0007669"/>
    <property type="project" value="InterPro"/>
</dbReference>
<feature type="domain" description="WRKY" evidence="7">
    <location>
        <begin position="117"/>
        <end position="183"/>
    </location>
</feature>
<dbReference type="SMART" id="SM00774">
    <property type="entry name" value="WRKY"/>
    <property type="match status" value="1"/>
</dbReference>
<dbReference type="AlphaFoldDB" id="A0A6V7QFM5"/>
<evidence type="ECO:0000256" key="6">
    <source>
        <dbReference type="SAM" id="MobiDB-lite"/>
    </source>
</evidence>
<gene>
    <name evidence="8" type="ORF">CB5_LOCUS24866</name>
</gene>
<evidence type="ECO:0000259" key="7">
    <source>
        <dbReference type="PROSITE" id="PS50811"/>
    </source>
</evidence>
<keyword evidence="3" id="KW-0238">DNA-binding</keyword>
<dbReference type="PROSITE" id="PS50811">
    <property type="entry name" value="WRKY"/>
    <property type="match status" value="1"/>
</dbReference>
<dbReference type="EMBL" id="LR862135">
    <property type="protein sequence ID" value="CAD1841655.1"/>
    <property type="molecule type" value="Genomic_DNA"/>
</dbReference>
<feature type="compositionally biased region" description="Polar residues" evidence="6">
    <location>
        <begin position="185"/>
        <end position="211"/>
    </location>
</feature>
<reference evidence="8" key="1">
    <citation type="submission" date="2020-07" db="EMBL/GenBank/DDBJ databases">
        <authorList>
            <person name="Lin J."/>
        </authorList>
    </citation>
    <scope>NUCLEOTIDE SEQUENCE</scope>
</reference>
<evidence type="ECO:0000313" key="8">
    <source>
        <dbReference type="EMBL" id="CAD1841655.1"/>
    </source>
</evidence>
<evidence type="ECO:0000256" key="2">
    <source>
        <dbReference type="ARBA" id="ARBA00023015"/>
    </source>
</evidence>
<name>A0A6V7QFM5_ANACO</name>
<dbReference type="Gene3D" id="2.20.25.80">
    <property type="entry name" value="WRKY domain"/>
    <property type="match status" value="1"/>
</dbReference>
<keyword evidence="5" id="KW-0539">Nucleus</keyword>
<dbReference type="InterPro" id="IPR044810">
    <property type="entry name" value="WRKY_plant"/>
</dbReference>
<evidence type="ECO:0000256" key="4">
    <source>
        <dbReference type="ARBA" id="ARBA00023163"/>
    </source>
</evidence>
<keyword evidence="2" id="KW-0805">Transcription regulation</keyword>
<feature type="compositionally biased region" description="Basic and acidic residues" evidence="6">
    <location>
        <begin position="93"/>
        <end position="110"/>
    </location>
</feature>
<dbReference type="PANTHER" id="PTHR31221:SF261">
    <property type="entry name" value="OS03G0657400 PROTEIN"/>
    <property type="match status" value="1"/>
</dbReference>
<dbReference type="InterPro" id="IPR003657">
    <property type="entry name" value="WRKY_dom"/>
</dbReference>
<keyword evidence="4" id="KW-0804">Transcription</keyword>
<proteinExistence type="predicted"/>
<dbReference type="GO" id="GO:0005634">
    <property type="term" value="C:nucleus"/>
    <property type="evidence" value="ECO:0007669"/>
    <property type="project" value="UniProtKB-SubCell"/>
</dbReference>
<dbReference type="GO" id="GO:0043565">
    <property type="term" value="F:sequence-specific DNA binding"/>
    <property type="evidence" value="ECO:0007669"/>
    <property type="project" value="InterPro"/>
</dbReference>
<dbReference type="PANTHER" id="PTHR31221">
    <property type="entry name" value="WRKY TRANSCRIPTION FACTOR PROTEIN 1-RELATED"/>
    <property type="match status" value="1"/>
</dbReference>
<dbReference type="Pfam" id="PF03106">
    <property type="entry name" value="WRKY"/>
    <property type="match status" value="1"/>
</dbReference>
<accession>A0A6V7QFM5</accession>
<evidence type="ECO:0000256" key="1">
    <source>
        <dbReference type="ARBA" id="ARBA00004123"/>
    </source>
</evidence>
<feature type="region of interest" description="Disordered" evidence="6">
    <location>
        <begin position="93"/>
        <end position="120"/>
    </location>
</feature>
<comment type="subcellular location">
    <subcellularLocation>
        <location evidence="1">Nucleus</location>
    </subcellularLocation>
</comment>
<evidence type="ECO:0000256" key="5">
    <source>
        <dbReference type="ARBA" id="ARBA00023242"/>
    </source>
</evidence>
<feature type="region of interest" description="Disordered" evidence="6">
    <location>
        <begin position="172"/>
        <end position="211"/>
    </location>
</feature>
<dbReference type="SUPFAM" id="SSF118290">
    <property type="entry name" value="WRKY DNA-binding domain"/>
    <property type="match status" value="1"/>
</dbReference>
<dbReference type="InterPro" id="IPR036576">
    <property type="entry name" value="WRKY_dom_sf"/>
</dbReference>